<proteinExistence type="predicted"/>
<evidence type="ECO:0000313" key="2">
    <source>
        <dbReference type="Proteomes" id="UP000631114"/>
    </source>
</evidence>
<comment type="caution">
    <text evidence="1">The sequence shown here is derived from an EMBL/GenBank/DDBJ whole genome shotgun (WGS) entry which is preliminary data.</text>
</comment>
<evidence type="ECO:0000313" key="1">
    <source>
        <dbReference type="EMBL" id="KAF9608245.1"/>
    </source>
</evidence>
<gene>
    <name evidence="1" type="ORF">IFM89_008530</name>
</gene>
<dbReference type="Proteomes" id="UP000631114">
    <property type="component" value="Unassembled WGS sequence"/>
</dbReference>
<protein>
    <submittedName>
        <fullName evidence="1">Uncharacterized protein</fullName>
    </submittedName>
</protein>
<name>A0A835LUR9_9MAGN</name>
<dbReference type="EMBL" id="JADFTS010000004">
    <property type="protein sequence ID" value="KAF9608245.1"/>
    <property type="molecule type" value="Genomic_DNA"/>
</dbReference>
<accession>A0A835LUR9</accession>
<reference evidence="1 2" key="1">
    <citation type="submission" date="2020-10" db="EMBL/GenBank/DDBJ databases">
        <title>The Coptis chinensis genome and diversification of protoberbering-type alkaloids.</title>
        <authorList>
            <person name="Wang B."/>
            <person name="Shu S."/>
            <person name="Song C."/>
            <person name="Liu Y."/>
        </authorList>
    </citation>
    <scope>NUCLEOTIDE SEQUENCE [LARGE SCALE GENOMIC DNA]</scope>
    <source>
        <strain evidence="1">HL-2020</strain>
        <tissue evidence="1">Leaf</tissue>
    </source>
</reference>
<organism evidence="1 2">
    <name type="scientific">Coptis chinensis</name>
    <dbReference type="NCBI Taxonomy" id="261450"/>
    <lineage>
        <taxon>Eukaryota</taxon>
        <taxon>Viridiplantae</taxon>
        <taxon>Streptophyta</taxon>
        <taxon>Embryophyta</taxon>
        <taxon>Tracheophyta</taxon>
        <taxon>Spermatophyta</taxon>
        <taxon>Magnoliopsida</taxon>
        <taxon>Ranunculales</taxon>
        <taxon>Ranunculaceae</taxon>
        <taxon>Coptidoideae</taxon>
        <taxon>Coptis</taxon>
    </lineage>
</organism>
<dbReference type="AlphaFoldDB" id="A0A835LUR9"/>
<keyword evidence="2" id="KW-1185">Reference proteome</keyword>
<sequence>MILGIHFKGYDANTLHKMNKQNRQDTRTGRQFGKRDMNVRMEPVLESRGRYELVEAAQKKRKSATSSGEAKQTHLDFDNDLIDQVLGADKRVGLVESALTSLRSN</sequence>